<accession>W4VFD8</accession>
<dbReference type="InterPro" id="IPR036974">
    <property type="entry name" value="PUA_sf"/>
</dbReference>
<feature type="domain" description="PUA" evidence="5">
    <location>
        <begin position="33"/>
        <end position="110"/>
    </location>
</feature>
<keyword evidence="7" id="KW-1185">Reference proteome</keyword>
<dbReference type="InterPro" id="IPR002478">
    <property type="entry name" value="PUA"/>
</dbReference>
<keyword evidence="1" id="KW-0808">Transferase</keyword>
<dbReference type="GO" id="GO:0005829">
    <property type="term" value="C:cytosol"/>
    <property type="evidence" value="ECO:0007669"/>
    <property type="project" value="TreeGrafter"/>
</dbReference>
<evidence type="ECO:0000259" key="5">
    <source>
        <dbReference type="SMART" id="SM00359"/>
    </source>
</evidence>
<dbReference type="STRING" id="1298598.JCM21714_414"/>
<dbReference type="EMBL" id="BAVS01000001">
    <property type="protein sequence ID" value="GAE91464.1"/>
    <property type="molecule type" value="Genomic_DNA"/>
</dbReference>
<evidence type="ECO:0000313" key="7">
    <source>
        <dbReference type="Proteomes" id="UP000019102"/>
    </source>
</evidence>
<dbReference type="PANTHER" id="PTHR43654:SF1">
    <property type="entry name" value="ISOPENTENYL PHOSPHATE KINASE"/>
    <property type="match status" value="1"/>
</dbReference>
<evidence type="ECO:0000256" key="4">
    <source>
        <dbReference type="ARBA" id="ARBA00022840"/>
    </source>
</evidence>
<reference evidence="6 7" key="1">
    <citation type="journal article" date="2014" name="Genome Announc.">
        <title>Draft Genome Sequence of the Boron-Tolerant and Moderately Halotolerant Bacterium Gracilibacillus boraciitolerans JCM 21714T.</title>
        <authorList>
            <person name="Ahmed I."/>
            <person name="Oshima K."/>
            <person name="Suda W."/>
            <person name="Kitamura K."/>
            <person name="Iida T."/>
            <person name="Ohmori Y."/>
            <person name="Fujiwara T."/>
            <person name="Hattori M."/>
            <person name="Ohkuma M."/>
        </authorList>
    </citation>
    <scope>NUCLEOTIDE SEQUENCE [LARGE SCALE GENOMIC DNA]</scope>
    <source>
        <strain evidence="6 7">JCM 21714</strain>
    </source>
</reference>
<dbReference type="Pfam" id="PF01472">
    <property type="entry name" value="PUA"/>
    <property type="match status" value="1"/>
</dbReference>
<protein>
    <submittedName>
        <fullName evidence="6">Glutamate 5-kinase</fullName>
    </submittedName>
</protein>
<keyword evidence="2" id="KW-0547">Nucleotide-binding</keyword>
<dbReference type="GO" id="GO:0004349">
    <property type="term" value="F:glutamate 5-kinase activity"/>
    <property type="evidence" value="ECO:0007669"/>
    <property type="project" value="TreeGrafter"/>
</dbReference>
<keyword evidence="3 6" id="KW-0418">Kinase</keyword>
<dbReference type="SUPFAM" id="SSF88697">
    <property type="entry name" value="PUA domain-like"/>
    <property type="match status" value="1"/>
</dbReference>
<dbReference type="GO" id="GO:0005524">
    <property type="term" value="F:ATP binding"/>
    <property type="evidence" value="ECO:0007669"/>
    <property type="project" value="UniProtKB-KW"/>
</dbReference>
<dbReference type="Proteomes" id="UP000019102">
    <property type="component" value="Unassembled WGS sequence"/>
</dbReference>
<dbReference type="AlphaFoldDB" id="W4VFD8"/>
<proteinExistence type="predicted"/>
<dbReference type="Gene3D" id="2.30.130.10">
    <property type="entry name" value="PUA domain"/>
    <property type="match status" value="1"/>
</dbReference>
<comment type="caution">
    <text evidence="6">The sequence shown here is derived from an EMBL/GenBank/DDBJ whole genome shotgun (WGS) entry which is preliminary data.</text>
</comment>
<dbReference type="eggNOG" id="COG0263">
    <property type="taxonomic scope" value="Bacteria"/>
</dbReference>
<evidence type="ECO:0000256" key="3">
    <source>
        <dbReference type="ARBA" id="ARBA00022777"/>
    </source>
</evidence>
<keyword evidence="4" id="KW-0067">ATP-binding</keyword>
<dbReference type="PANTHER" id="PTHR43654">
    <property type="entry name" value="GLUTAMATE 5-KINASE"/>
    <property type="match status" value="1"/>
</dbReference>
<evidence type="ECO:0000313" key="6">
    <source>
        <dbReference type="EMBL" id="GAE91464.1"/>
    </source>
</evidence>
<dbReference type="CDD" id="cd21157">
    <property type="entry name" value="PUA_G5K"/>
    <property type="match status" value="1"/>
</dbReference>
<dbReference type="GO" id="GO:0003723">
    <property type="term" value="F:RNA binding"/>
    <property type="evidence" value="ECO:0007669"/>
    <property type="project" value="InterPro"/>
</dbReference>
<dbReference type="InterPro" id="IPR015947">
    <property type="entry name" value="PUA-like_sf"/>
</dbReference>
<evidence type="ECO:0000256" key="2">
    <source>
        <dbReference type="ARBA" id="ARBA00022741"/>
    </source>
</evidence>
<sequence>MENQGDGTYIGEELTNMYHKQKQWIAFHSEVSGKLHVDKGACDAILYHGKSLLPAGIKWVDGDFQIGAVVDVVYNDQIIAKGQVNYSSEELIKSKGEFSEIAMSHSESKRPEAIHRDRLVLSIKEAFKYE</sequence>
<name>W4VFD8_9BACI</name>
<evidence type="ECO:0000256" key="1">
    <source>
        <dbReference type="ARBA" id="ARBA00022679"/>
    </source>
</evidence>
<dbReference type="PROSITE" id="PS50890">
    <property type="entry name" value="PUA"/>
    <property type="match status" value="1"/>
</dbReference>
<organism evidence="6 7">
    <name type="scientific">Gracilibacillus boraciitolerans JCM 21714</name>
    <dbReference type="NCBI Taxonomy" id="1298598"/>
    <lineage>
        <taxon>Bacteria</taxon>
        <taxon>Bacillati</taxon>
        <taxon>Bacillota</taxon>
        <taxon>Bacilli</taxon>
        <taxon>Bacillales</taxon>
        <taxon>Bacillaceae</taxon>
        <taxon>Gracilibacillus</taxon>
    </lineage>
</organism>
<dbReference type="SMART" id="SM00359">
    <property type="entry name" value="PUA"/>
    <property type="match status" value="1"/>
</dbReference>
<gene>
    <name evidence="6" type="ORF">JCM21714_414</name>
</gene>